<evidence type="ECO:0000313" key="4">
    <source>
        <dbReference type="Proteomes" id="UP000371041"/>
    </source>
</evidence>
<dbReference type="Pfam" id="PF00857">
    <property type="entry name" value="Isochorismatase"/>
    <property type="match status" value="1"/>
</dbReference>
<evidence type="ECO:0000256" key="1">
    <source>
        <dbReference type="ARBA" id="ARBA00022801"/>
    </source>
</evidence>
<accession>A0A5Q3Q9U1</accession>
<sequence>MTSSLDPARTAVLALHWQIHVVKPEGFFGGMLAEPVARSGVVDNAVRFHESAHAAGATVFHTRFTVPEDGGLMVPNTEFMRSVAEAGESFRPDAEMTRIIPEMAESADHVVDNQKLSGLAGNDLTETLRTKGIDTVLVTGVATNLTVEQTARHATDLGFITHVISDCVTTTDETTHQASLSNLDMTTAGCRTAADTLAGLAVGVSQSH</sequence>
<dbReference type="PANTHER" id="PTHR43540:SF6">
    <property type="entry name" value="ISOCHORISMATASE-LIKE DOMAIN-CONTAINING PROTEIN"/>
    <property type="match status" value="1"/>
</dbReference>
<dbReference type="KEGG" id="sace:GIY23_14850"/>
<dbReference type="InterPro" id="IPR000868">
    <property type="entry name" value="Isochorismatase-like_dom"/>
</dbReference>
<dbReference type="Proteomes" id="UP000371041">
    <property type="component" value="Chromosome"/>
</dbReference>
<name>A0A5Q3Q9U1_9PSEU</name>
<evidence type="ECO:0000313" key="3">
    <source>
        <dbReference type="EMBL" id="QGK70620.1"/>
    </source>
</evidence>
<dbReference type="EMBL" id="CP045929">
    <property type="protein sequence ID" value="QGK70620.1"/>
    <property type="molecule type" value="Genomic_DNA"/>
</dbReference>
<keyword evidence="1" id="KW-0378">Hydrolase</keyword>
<proteinExistence type="predicted"/>
<reference evidence="4" key="1">
    <citation type="submission" date="2019-11" db="EMBL/GenBank/DDBJ databases">
        <title>The complete genome sequence of Saccharopolyspora sp. E2A.</title>
        <authorList>
            <person name="Zhang G."/>
        </authorList>
    </citation>
    <scope>NUCLEOTIDE SEQUENCE [LARGE SCALE GENOMIC DNA]</scope>
    <source>
        <strain evidence="4">E2A</strain>
    </source>
</reference>
<dbReference type="RefSeq" id="WP_154077202.1">
    <property type="nucleotide sequence ID" value="NZ_CP045929.1"/>
</dbReference>
<dbReference type="AlphaFoldDB" id="A0A5Q3Q9U1"/>
<feature type="domain" description="Isochorismatase-like" evidence="2">
    <location>
        <begin position="10"/>
        <end position="194"/>
    </location>
</feature>
<dbReference type="GO" id="GO:0016787">
    <property type="term" value="F:hydrolase activity"/>
    <property type="evidence" value="ECO:0007669"/>
    <property type="project" value="UniProtKB-KW"/>
</dbReference>
<dbReference type="InterPro" id="IPR036380">
    <property type="entry name" value="Isochorismatase-like_sf"/>
</dbReference>
<organism evidence="3 4">
    <name type="scientific">Allosaccharopolyspora coralli</name>
    <dbReference type="NCBI Taxonomy" id="2665642"/>
    <lineage>
        <taxon>Bacteria</taxon>
        <taxon>Bacillati</taxon>
        <taxon>Actinomycetota</taxon>
        <taxon>Actinomycetes</taxon>
        <taxon>Pseudonocardiales</taxon>
        <taxon>Pseudonocardiaceae</taxon>
        <taxon>Allosaccharopolyspora</taxon>
    </lineage>
</organism>
<protein>
    <submittedName>
        <fullName evidence="3">Isochorismatase family protein</fullName>
    </submittedName>
</protein>
<evidence type="ECO:0000259" key="2">
    <source>
        <dbReference type="Pfam" id="PF00857"/>
    </source>
</evidence>
<keyword evidence="4" id="KW-1185">Reference proteome</keyword>
<dbReference type="InterPro" id="IPR050272">
    <property type="entry name" value="Isochorismatase-like_hydrls"/>
</dbReference>
<gene>
    <name evidence="3" type="ORF">GIY23_14850</name>
</gene>
<dbReference type="CDD" id="cd00431">
    <property type="entry name" value="cysteine_hydrolases"/>
    <property type="match status" value="1"/>
</dbReference>
<dbReference type="PANTHER" id="PTHR43540">
    <property type="entry name" value="PEROXYUREIDOACRYLATE/UREIDOACRYLATE AMIDOHYDROLASE-RELATED"/>
    <property type="match status" value="1"/>
</dbReference>
<dbReference type="Gene3D" id="3.40.50.850">
    <property type="entry name" value="Isochorismatase-like"/>
    <property type="match status" value="1"/>
</dbReference>
<dbReference type="SUPFAM" id="SSF52499">
    <property type="entry name" value="Isochorismatase-like hydrolases"/>
    <property type="match status" value="1"/>
</dbReference>